<name>E4UA45_OCEP5</name>
<dbReference type="OrthoDB" id="3078383at2"/>
<sequence length="361" mass="41217">MGAANPHAFLEVWLYHDETKDADLKEGKRHAHIILVVPERLTLESPHGMQTLFEADPEVTTPRSEFLFRIQEIRTDTQYSGELHASSMSGKQWGKRECCGARVLDLASEFLRHKGPKGELPAPFFRFGALFFPPKTPSLRTFYSGDDPEKKIQYFETLMRMAIKGVLHYGYSDLEQVYPKIEVTILGLILDGDEHLKRPIDQDRVIERLRGELRPGLAISPDFEIRAVDSDPKTHTPGTRDYDDCELLQVADLLLGAVRFVADGSYHGLCPPETAAPKLFAKLGSRAEKMAWVYLSICELLKKKAARLRKSPKAWKHSGHYRSFTISRAELDGEKWQFWEVEWEYDEGSGHLLPLFPDLSY</sequence>
<reference evidence="1 2" key="2">
    <citation type="journal article" date="2011" name="Stand. Genomic Sci.">
        <title>Complete genome sequence of Oceanithermus profundus type strain (506).</title>
        <authorList>
            <person name="Pati A."/>
            <person name="Zhang X."/>
            <person name="Lapidus A."/>
            <person name="Nolan M."/>
            <person name="Lucas S."/>
            <person name="Del Rio T.G."/>
            <person name="Tice H."/>
            <person name="Cheng J.F."/>
            <person name="Tapia R."/>
            <person name="Han C."/>
            <person name="Goodwin L."/>
            <person name="Pitluck S."/>
            <person name="Liolios K."/>
            <person name="Pagani I."/>
            <person name="Ivanova N."/>
            <person name="Mavromatis K."/>
            <person name="Chen A."/>
            <person name="Palaniappan K."/>
            <person name="Hauser L."/>
            <person name="Jeffries C.D."/>
            <person name="Brambilla E.M."/>
            <person name="Rohl A."/>
            <person name="Mwirichia R."/>
            <person name="Rohde M."/>
            <person name="Tindall B.J."/>
            <person name="Sikorski J."/>
            <person name="Wirth R."/>
            <person name="Goker M."/>
            <person name="Woyke T."/>
            <person name="Detter J.C."/>
            <person name="Bristow J."/>
            <person name="Eisen J.A."/>
            <person name="Markowitz V."/>
            <person name="Hugenholtz P."/>
            <person name="Kyrpides N.C."/>
            <person name="Klenk H.P."/>
            <person name="Land M."/>
        </authorList>
    </citation>
    <scope>NUCLEOTIDE SEQUENCE [LARGE SCALE GENOMIC DNA]</scope>
    <source>
        <strain evidence="2">DSM 14977 / NBRC 100410 / VKM B-2274 / 506</strain>
    </source>
</reference>
<evidence type="ECO:0000313" key="1">
    <source>
        <dbReference type="EMBL" id="ADR37422.1"/>
    </source>
</evidence>
<dbReference type="EMBL" id="CP002361">
    <property type="protein sequence ID" value="ADR37422.1"/>
    <property type="molecule type" value="Genomic_DNA"/>
</dbReference>
<dbReference type="AlphaFoldDB" id="E4UA45"/>
<dbReference type="STRING" id="670487.Ocepr_1970"/>
<dbReference type="HOGENOM" id="CLU_780608_0_0_0"/>
<dbReference type="KEGG" id="opr:Ocepr_1970"/>
<dbReference type="Proteomes" id="UP000008722">
    <property type="component" value="Chromosome"/>
</dbReference>
<protein>
    <submittedName>
        <fullName evidence="1">Uncharacterized protein</fullName>
    </submittedName>
</protein>
<accession>E4UA45</accession>
<gene>
    <name evidence="1" type="ordered locus">Ocepr_1970</name>
</gene>
<keyword evidence="2" id="KW-1185">Reference proteome</keyword>
<evidence type="ECO:0000313" key="2">
    <source>
        <dbReference type="Proteomes" id="UP000008722"/>
    </source>
</evidence>
<reference evidence="2" key="1">
    <citation type="submission" date="2010-11" db="EMBL/GenBank/DDBJ databases">
        <title>The complete sequence of chromosome of Oceanithermus profundus DSM 14977.</title>
        <authorList>
            <consortium name="US DOE Joint Genome Institute (JGI-PGF)"/>
            <person name="Lucas S."/>
            <person name="Copeland A."/>
            <person name="Lapidus A."/>
            <person name="Bruce D."/>
            <person name="Goodwin L."/>
            <person name="Pitluck S."/>
            <person name="Kyrpides N."/>
            <person name="Mavromatis K."/>
            <person name="Pagani I."/>
            <person name="Ivanova N."/>
            <person name="Zhang X."/>
            <person name="Brettin T."/>
            <person name="Detter J.C."/>
            <person name="Tapia R."/>
            <person name="Han C."/>
            <person name="Land M."/>
            <person name="Hauser L."/>
            <person name="Markowitz V."/>
            <person name="Cheng J.-F."/>
            <person name="Hugenholtz P."/>
            <person name="Woyke T."/>
            <person name="Wu D."/>
            <person name="Tindall B."/>
            <person name="Faehnrich R."/>
            <person name="Brambilla E."/>
            <person name="Klenk H.-P."/>
            <person name="Eisen J.A."/>
        </authorList>
    </citation>
    <scope>NUCLEOTIDE SEQUENCE [LARGE SCALE GENOMIC DNA]</scope>
    <source>
        <strain evidence="2">DSM 14977 / NBRC 100410 / VKM B-2274 / 506</strain>
    </source>
</reference>
<dbReference type="eggNOG" id="ENOG5032TWT">
    <property type="taxonomic scope" value="Bacteria"/>
</dbReference>
<organism evidence="1 2">
    <name type="scientific">Oceanithermus profundus (strain DSM 14977 / NBRC 100410 / VKM B-2274 / 506)</name>
    <dbReference type="NCBI Taxonomy" id="670487"/>
    <lineage>
        <taxon>Bacteria</taxon>
        <taxon>Thermotogati</taxon>
        <taxon>Deinococcota</taxon>
        <taxon>Deinococci</taxon>
        <taxon>Thermales</taxon>
        <taxon>Thermaceae</taxon>
        <taxon>Oceanithermus</taxon>
    </lineage>
</organism>
<proteinExistence type="predicted"/>